<evidence type="ECO:0000313" key="14">
    <source>
        <dbReference type="EMBL" id="RDU68686.1"/>
    </source>
</evidence>
<proteinExistence type="inferred from homology"/>
<protein>
    <recommendedName>
        <fullName evidence="9">Molybdopterin-synthase adenylyltransferase</fullName>
        <ecNumber evidence="8">2.7.7.80</ecNumber>
    </recommendedName>
    <alternativeName>
        <fullName evidence="12">MoaD protein adenylase</fullName>
    </alternativeName>
    <alternativeName>
        <fullName evidence="10">Molybdopterin-converting factor subunit 1 adenylase</fullName>
    </alternativeName>
    <alternativeName>
        <fullName evidence="11">Sulfur carrier protein MoaD adenylyltransferase</fullName>
    </alternativeName>
</protein>
<keyword evidence="3" id="KW-0547">Nucleotide-binding</keyword>
<sequence length="257" mass="27920">MLSQEEKVRYSRHLMLDDVGEEGQEKIKKGSVLIIGCGALGSPNALYLAGAGIGKIGLVDDDAVDISNLHRQVMYRTSDIGISKTQSAKNAIFALNPSVEVEIHSTRFNIDNAFDLIMGYDFIIDASDNFVTKFLVNQACVLAQKPYAHAGIVRYMGQSMTYYPDCVCLGCLFPTPPKDASLYKMGLFGTLTGILGSIQASEALKYFTGVGTPLTNSLLNLDISNMTFRKVKITKNPDCPVCGKHSSKELTPLSCNS</sequence>
<dbReference type="GO" id="GO:0008641">
    <property type="term" value="F:ubiquitin-like modifier activating enzyme activity"/>
    <property type="evidence" value="ECO:0007669"/>
    <property type="project" value="InterPro"/>
</dbReference>
<keyword evidence="4" id="KW-0067">ATP-binding</keyword>
<evidence type="ECO:0000256" key="8">
    <source>
        <dbReference type="ARBA" id="ARBA00066884"/>
    </source>
</evidence>
<comment type="subunit">
    <text evidence="7">Homodimer. Forms a stable heterotetrameric complex of 2 MoeB and 2 MoaD during adenylation of MoaD.</text>
</comment>
<accession>A0A3D8IUP0</accession>
<evidence type="ECO:0000256" key="5">
    <source>
        <dbReference type="ARBA" id="ARBA00052218"/>
    </source>
</evidence>
<evidence type="ECO:0000256" key="10">
    <source>
        <dbReference type="ARBA" id="ARBA00075110"/>
    </source>
</evidence>
<dbReference type="SUPFAM" id="SSF69572">
    <property type="entry name" value="Activating enzymes of the ubiquitin-like proteins"/>
    <property type="match status" value="1"/>
</dbReference>
<dbReference type="InterPro" id="IPR000594">
    <property type="entry name" value="ThiF_NAD_FAD-bd"/>
</dbReference>
<dbReference type="CDD" id="cd00757">
    <property type="entry name" value="ThiF_MoeB_HesA_family"/>
    <property type="match status" value="1"/>
</dbReference>
<evidence type="ECO:0000256" key="9">
    <source>
        <dbReference type="ARBA" id="ARBA00073635"/>
    </source>
</evidence>
<evidence type="ECO:0000256" key="2">
    <source>
        <dbReference type="ARBA" id="ARBA00022679"/>
    </source>
</evidence>
<dbReference type="Proteomes" id="UP000257067">
    <property type="component" value="Unassembled WGS sequence"/>
</dbReference>
<name>A0A3D8IUP0_9HELI</name>
<dbReference type="EC" id="2.7.7.80" evidence="8"/>
<dbReference type="RefSeq" id="WP_104724936.1">
    <property type="nucleotide sequence ID" value="NZ_FZNE01000010.1"/>
</dbReference>
<dbReference type="PANTHER" id="PTHR10953:SF102">
    <property type="entry name" value="ADENYLYLTRANSFERASE AND SULFURTRANSFERASE MOCS3"/>
    <property type="match status" value="1"/>
</dbReference>
<comment type="function">
    <text evidence="6">Catalyzes the adenylation by ATP of the carboxyl group of the C-terminal glycine of sulfur carrier protein MoaD.</text>
</comment>
<evidence type="ECO:0000313" key="15">
    <source>
        <dbReference type="Proteomes" id="UP000257067"/>
    </source>
</evidence>
<dbReference type="Gene3D" id="3.40.50.720">
    <property type="entry name" value="NAD(P)-binding Rossmann-like Domain"/>
    <property type="match status" value="1"/>
</dbReference>
<comment type="catalytic activity">
    <reaction evidence="5">
        <text>[molybdopterin-synthase sulfur-carrier protein]-C-terminal Gly-Gly + ATP + H(+) = [molybdopterin-synthase sulfur-carrier protein]-C-terminal Gly-Gly-AMP + diphosphate</text>
        <dbReference type="Rhea" id="RHEA:43616"/>
        <dbReference type="Rhea" id="RHEA-COMP:12159"/>
        <dbReference type="Rhea" id="RHEA-COMP:12202"/>
        <dbReference type="ChEBI" id="CHEBI:15378"/>
        <dbReference type="ChEBI" id="CHEBI:30616"/>
        <dbReference type="ChEBI" id="CHEBI:33019"/>
        <dbReference type="ChEBI" id="CHEBI:90618"/>
        <dbReference type="ChEBI" id="CHEBI:90778"/>
        <dbReference type="EC" id="2.7.7.80"/>
    </reaction>
</comment>
<feature type="domain" description="THIF-type NAD/FAD binding fold" evidence="13">
    <location>
        <begin position="10"/>
        <end position="241"/>
    </location>
</feature>
<evidence type="ECO:0000256" key="6">
    <source>
        <dbReference type="ARBA" id="ARBA00055169"/>
    </source>
</evidence>
<dbReference type="InterPro" id="IPR045886">
    <property type="entry name" value="ThiF/MoeB/HesA"/>
</dbReference>
<organism evidence="14 15">
    <name type="scientific">Helicobacter cholecystus</name>
    <dbReference type="NCBI Taxonomy" id="45498"/>
    <lineage>
        <taxon>Bacteria</taxon>
        <taxon>Pseudomonadati</taxon>
        <taxon>Campylobacterota</taxon>
        <taxon>Epsilonproteobacteria</taxon>
        <taxon>Campylobacterales</taxon>
        <taxon>Helicobacteraceae</taxon>
        <taxon>Helicobacter</taxon>
    </lineage>
</organism>
<dbReference type="PANTHER" id="PTHR10953">
    <property type="entry name" value="UBIQUITIN-ACTIVATING ENZYME E1"/>
    <property type="match status" value="1"/>
</dbReference>
<evidence type="ECO:0000256" key="1">
    <source>
        <dbReference type="ARBA" id="ARBA00009919"/>
    </source>
</evidence>
<dbReference type="GO" id="GO:0005524">
    <property type="term" value="F:ATP binding"/>
    <property type="evidence" value="ECO:0007669"/>
    <property type="project" value="UniProtKB-KW"/>
</dbReference>
<dbReference type="GO" id="GO:0061605">
    <property type="term" value="F:molybdopterin-synthase adenylyltransferase activity"/>
    <property type="evidence" value="ECO:0007669"/>
    <property type="project" value="UniProtKB-EC"/>
</dbReference>
<comment type="similarity">
    <text evidence="1">Belongs to the HesA/MoeB/ThiF family.</text>
</comment>
<evidence type="ECO:0000256" key="4">
    <source>
        <dbReference type="ARBA" id="ARBA00022840"/>
    </source>
</evidence>
<keyword evidence="2" id="KW-0808">Transferase</keyword>
<comment type="caution">
    <text evidence="14">The sequence shown here is derived from an EMBL/GenBank/DDBJ whole genome shotgun (WGS) entry which is preliminary data.</text>
</comment>
<evidence type="ECO:0000256" key="3">
    <source>
        <dbReference type="ARBA" id="ARBA00022741"/>
    </source>
</evidence>
<reference evidence="14 15" key="1">
    <citation type="submission" date="2018-04" db="EMBL/GenBank/DDBJ databases">
        <title>Novel Campyloabacter and Helicobacter Species and Strains.</title>
        <authorList>
            <person name="Mannion A.J."/>
            <person name="Shen Z."/>
            <person name="Fox J.G."/>
        </authorList>
    </citation>
    <scope>NUCLEOTIDE SEQUENCE [LARGE SCALE GENOMIC DNA]</scope>
    <source>
        <strain evidence="14 15">ATCC 700242</strain>
    </source>
</reference>
<dbReference type="Pfam" id="PF00899">
    <property type="entry name" value="ThiF"/>
    <property type="match status" value="1"/>
</dbReference>
<dbReference type="EMBL" id="NXLU01000007">
    <property type="protein sequence ID" value="RDU68686.1"/>
    <property type="molecule type" value="Genomic_DNA"/>
</dbReference>
<gene>
    <name evidence="14" type="ORF">CQA62_05555</name>
</gene>
<dbReference type="GO" id="GO:0004792">
    <property type="term" value="F:thiosulfate-cyanide sulfurtransferase activity"/>
    <property type="evidence" value="ECO:0007669"/>
    <property type="project" value="TreeGrafter"/>
</dbReference>
<evidence type="ECO:0000256" key="11">
    <source>
        <dbReference type="ARBA" id="ARBA00075328"/>
    </source>
</evidence>
<evidence type="ECO:0000256" key="12">
    <source>
        <dbReference type="ARBA" id="ARBA00078531"/>
    </source>
</evidence>
<dbReference type="InterPro" id="IPR035985">
    <property type="entry name" value="Ubiquitin-activating_enz"/>
</dbReference>
<dbReference type="FunFam" id="3.40.50.720:FF:000033">
    <property type="entry name" value="Adenylyltransferase and sulfurtransferase MOCS3"/>
    <property type="match status" value="1"/>
</dbReference>
<evidence type="ECO:0000259" key="13">
    <source>
        <dbReference type="Pfam" id="PF00899"/>
    </source>
</evidence>
<keyword evidence="15" id="KW-1185">Reference proteome</keyword>
<dbReference type="GO" id="GO:0008146">
    <property type="term" value="F:sulfotransferase activity"/>
    <property type="evidence" value="ECO:0007669"/>
    <property type="project" value="TreeGrafter"/>
</dbReference>
<dbReference type="AlphaFoldDB" id="A0A3D8IUP0"/>
<evidence type="ECO:0000256" key="7">
    <source>
        <dbReference type="ARBA" id="ARBA00063809"/>
    </source>
</evidence>
<dbReference type="GO" id="GO:0005829">
    <property type="term" value="C:cytosol"/>
    <property type="evidence" value="ECO:0007669"/>
    <property type="project" value="TreeGrafter"/>
</dbReference>
<dbReference type="OrthoDB" id="9804286at2"/>